<dbReference type="Proteomes" id="UP000184471">
    <property type="component" value="Unassembled WGS sequence"/>
</dbReference>
<dbReference type="OrthoDB" id="5182178at2"/>
<sequence length="254" mass="26107">MRRRLLAGFTALAIALFGVIVLVRWVQDADERARAGEELVSVLVVDEAVPAGADAITVGNAVRTEEVPTRLRAEGAMTDISAASGKVTTAQLLPGEQLLEQRFADPAALQPEGTVRAPDGTVEISLTLEPQRAAGGRLQAGDRVGIYVSTPQTIPGTTQSQPVIARLDIDTNPDLVTFVVTHVSSTMPADPDGGTAIPGSPTDTVTVTLAVPPTLAPLVVAGGELGTTWLTFEGAAPPADTAVNTATTTSGGDK</sequence>
<dbReference type="EMBL" id="FQVX01000005">
    <property type="protein sequence ID" value="SHH16069.1"/>
    <property type="molecule type" value="Genomic_DNA"/>
</dbReference>
<accession>A0A1M5QQL0</accession>
<evidence type="ECO:0000313" key="1">
    <source>
        <dbReference type="EMBL" id="SHH16069.1"/>
    </source>
</evidence>
<gene>
    <name evidence="1" type="ORF">SAMN05444351_4137</name>
</gene>
<reference evidence="1 2" key="1">
    <citation type="submission" date="2016-11" db="EMBL/GenBank/DDBJ databases">
        <authorList>
            <person name="Jaros S."/>
            <person name="Januszkiewicz K."/>
            <person name="Wedrychowicz H."/>
        </authorList>
    </citation>
    <scope>NUCLEOTIDE SEQUENCE [LARGE SCALE GENOMIC DNA]</scope>
    <source>
        <strain evidence="1 2">DSM 45408</strain>
    </source>
</reference>
<protein>
    <submittedName>
        <fullName evidence="1">Pilus assembly protein CpaB</fullName>
    </submittedName>
</protein>
<name>A0A1M5QQL0_9ACTN</name>
<organism evidence="1 2">
    <name type="scientific">Geodermatophilus nigrescens</name>
    <dbReference type="NCBI Taxonomy" id="1070870"/>
    <lineage>
        <taxon>Bacteria</taxon>
        <taxon>Bacillati</taxon>
        <taxon>Actinomycetota</taxon>
        <taxon>Actinomycetes</taxon>
        <taxon>Geodermatophilales</taxon>
        <taxon>Geodermatophilaceae</taxon>
        <taxon>Geodermatophilus</taxon>
    </lineage>
</organism>
<dbReference type="STRING" id="1070870.SAMN05444351_4137"/>
<dbReference type="RefSeq" id="WP_073422278.1">
    <property type="nucleotide sequence ID" value="NZ_FQVX01000005.1"/>
</dbReference>
<keyword evidence="2" id="KW-1185">Reference proteome</keyword>
<evidence type="ECO:0000313" key="2">
    <source>
        <dbReference type="Proteomes" id="UP000184471"/>
    </source>
</evidence>
<dbReference type="CDD" id="cd11614">
    <property type="entry name" value="SAF_CpaB_FlgA_like"/>
    <property type="match status" value="1"/>
</dbReference>
<proteinExistence type="predicted"/>
<dbReference type="AlphaFoldDB" id="A0A1M5QQL0"/>